<reference evidence="1 2" key="1">
    <citation type="journal article" date="2014" name="Am. J. Bot.">
        <title>Genome assembly and annotation for red clover (Trifolium pratense; Fabaceae).</title>
        <authorList>
            <person name="Istvanek J."/>
            <person name="Jaros M."/>
            <person name="Krenek A."/>
            <person name="Repkova J."/>
        </authorList>
    </citation>
    <scope>NUCLEOTIDE SEQUENCE [LARGE SCALE GENOMIC DNA]</scope>
    <source>
        <strain evidence="2">cv. Tatra</strain>
        <tissue evidence="1">Young leaves</tissue>
    </source>
</reference>
<evidence type="ECO:0000313" key="2">
    <source>
        <dbReference type="Proteomes" id="UP000236291"/>
    </source>
</evidence>
<proteinExistence type="predicted"/>
<protein>
    <submittedName>
        <fullName evidence="1">Serine/threonine-protein kinase ATR-like protein</fullName>
    </submittedName>
</protein>
<dbReference type="ExpressionAtlas" id="A0A2K3MLJ9">
    <property type="expression patterns" value="baseline"/>
</dbReference>
<name>A0A2K3MLJ9_TRIPR</name>
<dbReference type="GO" id="GO:0016301">
    <property type="term" value="F:kinase activity"/>
    <property type="evidence" value="ECO:0007669"/>
    <property type="project" value="UniProtKB-KW"/>
</dbReference>
<comment type="caution">
    <text evidence="1">The sequence shown here is derived from an EMBL/GenBank/DDBJ whole genome shotgun (WGS) entry which is preliminary data.</text>
</comment>
<dbReference type="AlphaFoldDB" id="A0A2K3MLJ9"/>
<dbReference type="STRING" id="57577.A0A2K3MLJ9"/>
<dbReference type="EMBL" id="ASHM01067031">
    <property type="protein sequence ID" value="PNX91668.1"/>
    <property type="molecule type" value="Genomic_DNA"/>
</dbReference>
<keyword evidence="1" id="KW-0808">Transferase</keyword>
<accession>A0A2K3MLJ9</accession>
<gene>
    <name evidence="1" type="ORF">L195_g047801</name>
</gene>
<keyword evidence="1" id="KW-0418">Kinase</keyword>
<dbReference type="Proteomes" id="UP000236291">
    <property type="component" value="Unassembled WGS sequence"/>
</dbReference>
<organism evidence="1 2">
    <name type="scientific">Trifolium pratense</name>
    <name type="common">Red clover</name>
    <dbReference type="NCBI Taxonomy" id="57577"/>
    <lineage>
        <taxon>Eukaryota</taxon>
        <taxon>Viridiplantae</taxon>
        <taxon>Streptophyta</taxon>
        <taxon>Embryophyta</taxon>
        <taxon>Tracheophyta</taxon>
        <taxon>Spermatophyta</taxon>
        <taxon>Magnoliopsida</taxon>
        <taxon>eudicotyledons</taxon>
        <taxon>Gunneridae</taxon>
        <taxon>Pentapetalae</taxon>
        <taxon>rosids</taxon>
        <taxon>fabids</taxon>
        <taxon>Fabales</taxon>
        <taxon>Fabaceae</taxon>
        <taxon>Papilionoideae</taxon>
        <taxon>50 kb inversion clade</taxon>
        <taxon>NPAAA clade</taxon>
        <taxon>Hologalegina</taxon>
        <taxon>IRL clade</taxon>
        <taxon>Trifolieae</taxon>
        <taxon>Trifolium</taxon>
    </lineage>
</organism>
<reference evidence="1 2" key="2">
    <citation type="journal article" date="2017" name="Front. Plant Sci.">
        <title>Gene Classification and Mining of Molecular Markers Useful in Red Clover (Trifolium pratense) Breeding.</title>
        <authorList>
            <person name="Istvanek J."/>
            <person name="Dluhosova J."/>
            <person name="Dluhos P."/>
            <person name="Patkova L."/>
            <person name="Nedelnik J."/>
            <person name="Repkova J."/>
        </authorList>
    </citation>
    <scope>NUCLEOTIDE SEQUENCE [LARGE SCALE GENOMIC DNA]</scope>
    <source>
        <strain evidence="2">cv. Tatra</strain>
        <tissue evidence="1">Young leaves</tissue>
    </source>
</reference>
<evidence type="ECO:0000313" key="1">
    <source>
        <dbReference type="EMBL" id="PNX91668.1"/>
    </source>
</evidence>
<feature type="non-terminal residue" evidence="1">
    <location>
        <position position="104"/>
    </location>
</feature>
<sequence length="104" mass="11408">MARENLTSLLHELRERITSSSSSSTPNNATDDTDALELSFRAVLPNLLHSFVLPSSSGNDREVIAVVKLITRTSINFPGVYYHGKATAILPIIARLLPFFAEPL</sequence>